<organism evidence="1 2">
    <name type="scientific">Dreissena polymorpha</name>
    <name type="common">Zebra mussel</name>
    <name type="synonym">Mytilus polymorpha</name>
    <dbReference type="NCBI Taxonomy" id="45954"/>
    <lineage>
        <taxon>Eukaryota</taxon>
        <taxon>Metazoa</taxon>
        <taxon>Spiralia</taxon>
        <taxon>Lophotrochozoa</taxon>
        <taxon>Mollusca</taxon>
        <taxon>Bivalvia</taxon>
        <taxon>Autobranchia</taxon>
        <taxon>Heteroconchia</taxon>
        <taxon>Euheterodonta</taxon>
        <taxon>Imparidentia</taxon>
        <taxon>Neoheterodontei</taxon>
        <taxon>Myida</taxon>
        <taxon>Dreissenoidea</taxon>
        <taxon>Dreissenidae</taxon>
        <taxon>Dreissena</taxon>
    </lineage>
</organism>
<gene>
    <name evidence="1" type="ORF">DPMN_055605</name>
</gene>
<keyword evidence="2" id="KW-1185">Reference proteome</keyword>
<reference evidence="1" key="2">
    <citation type="submission" date="2020-11" db="EMBL/GenBank/DDBJ databases">
        <authorList>
            <person name="McCartney M.A."/>
            <person name="Auch B."/>
            <person name="Kono T."/>
            <person name="Mallez S."/>
            <person name="Becker A."/>
            <person name="Gohl D.M."/>
            <person name="Silverstein K.A.T."/>
            <person name="Koren S."/>
            <person name="Bechman K.B."/>
            <person name="Herman A."/>
            <person name="Abrahante J.E."/>
            <person name="Garbe J."/>
        </authorList>
    </citation>
    <scope>NUCLEOTIDE SEQUENCE</scope>
    <source>
        <strain evidence="1">Duluth1</strain>
        <tissue evidence="1">Whole animal</tissue>
    </source>
</reference>
<sequence>MSTSCSFVRTRDPFIFFLGSVSVGGSFMSCEVDDDLDLDLETSSRWCCAPSLSVADAALEELSVTGRSTLTVRLVFADRLAL</sequence>
<protein>
    <submittedName>
        <fullName evidence="1">Uncharacterized protein</fullName>
    </submittedName>
</protein>
<accession>A0A9D4CQ96</accession>
<evidence type="ECO:0000313" key="2">
    <source>
        <dbReference type="Proteomes" id="UP000828390"/>
    </source>
</evidence>
<proteinExistence type="predicted"/>
<comment type="caution">
    <text evidence="1">The sequence shown here is derived from an EMBL/GenBank/DDBJ whole genome shotgun (WGS) entry which is preliminary data.</text>
</comment>
<dbReference type="AlphaFoldDB" id="A0A9D4CQ96"/>
<dbReference type="EMBL" id="JAIWYP010000012">
    <property type="protein sequence ID" value="KAH3729630.1"/>
    <property type="molecule type" value="Genomic_DNA"/>
</dbReference>
<evidence type="ECO:0000313" key="1">
    <source>
        <dbReference type="EMBL" id="KAH3729630.1"/>
    </source>
</evidence>
<name>A0A9D4CQ96_DREPO</name>
<reference evidence="1" key="1">
    <citation type="journal article" date="2019" name="bioRxiv">
        <title>The Genome of the Zebra Mussel, Dreissena polymorpha: A Resource for Invasive Species Research.</title>
        <authorList>
            <person name="McCartney M.A."/>
            <person name="Auch B."/>
            <person name="Kono T."/>
            <person name="Mallez S."/>
            <person name="Zhang Y."/>
            <person name="Obille A."/>
            <person name="Becker A."/>
            <person name="Abrahante J.E."/>
            <person name="Garbe J."/>
            <person name="Badalamenti J.P."/>
            <person name="Herman A."/>
            <person name="Mangelson H."/>
            <person name="Liachko I."/>
            <person name="Sullivan S."/>
            <person name="Sone E.D."/>
            <person name="Koren S."/>
            <person name="Silverstein K.A.T."/>
            <person name="Beckman K.B."/>
            <person name="Gohl D.M."/>
        </authorList>
    </citation>
    <scope>NUCLEOTIDE SEQUENCE</scope>
    <source>
        <strain evidence="1">Duluth1</strain>
        <tissue evidence="1">Whole animal</tissue>
    </source>
</reference>
<dbReference type="Proteomes" id="UP000828390">
    <property type="component" value="Unassembled WGS sequence"/>
</dbReference>